<dbReference type="Proteomes" id="UP000176786">
    <property type="component" value="Unassembled WGS sequence"/>
</dbReference>
<protein>
    <recommendedName>
        <fullName evidence="3">Glutamyl-tRNA amidotransferase</fullName>
    </recommendedName>
</protein>
<accession>A0A1F5P6F6</accession>
<name>A0A1F5P6F6_9BACT</name>
<dbReference type="SUPFAM" id="SSF89095">
    <property type="entry name" value="GatB/YqeY motif"/>
    <property type="match status" value="1"/>
</dbReference>
<evidence type="ECO:0008006" key="3">
    <source>
        <dbReference type="Google" id="ProtNLM"/>
    </source>
</evidence>
<reference evidence="1 2" key="1">
    <citation type="journal article" date="2016" name="Nat. Commun.">
        <title>Thousands of microbial genomes shed light on interconnected biogeochemical processes in an aquifer system.</title>
        <authorList>
            <person name="Anantharaman K."/>
            <person name="Brown C.T."/>
            <person name="Hug L.A."/>
            <person name="Sharon I."/>
            <person name="Castelle C.J."/>
            <person name="Probst A.J."/>
            <person name="Thomas B.C."/>
            <person name="Singh A."/>
            <person name="Wilkins M.J."/>
            <person name="Karaoz U."/>
            <person name="Brodie E.L."/>
            <person name="Williams K.H."/>
            <person name="Hubbard S.S."/>
            <person name="Banfield J.F."/>
        </authorList>
    </citation>
    <scope>NUCLEOTIDE SEQUENCE [LARGE SCALE GENOMIC DNA]</scope>
</reference>
<dbReference type="InterPro" id="IPR042184">
    <property type="entry name" value="YqeY/Aim41_N"/>
</dbReference>
<organism evidence="1 2">
    <name type="scientific">Candidatus Doudnabacteria bacterium RIFCSPHIGHO2_02_FULL_46_11</name>
    <dbReference type="NCBI Taxonomy" id="1817832"/>
    <lineage>
        <taxon>Bacteria</taxon>
        <taxon>Candidatus Doudnaibacteriota</taxon>
    </lineage>
</organism>
<dbReference type="GO" id="GO:0016884">
    <property type="term" value="F:carbon-nitrogen ligase activity, with glutamine as amido-N-donor"/>
    <property type="evidence" value="ECO:0007669"/>
    <property type="project" value="InterPro"/>
</dbReference>
<evidence type="ECO:0000313" key="2">
    <source>
        <dbReference type="Proteomes" id="UP000176786"/>
    </source>
</evidence>
<comment type="caution">
    <text evidence="1">The sequence shown here is derived from an EMBL/GenBank/DDBJ whole genome shotgun (WGS) entry which is preliminary data.</text>
</comment>
<sequence>MAQIAEIVESKLKLALKNKDIRAVSVFRMLKSALVNERIAKIHDLSDDEETAVIRRELKKREDSVNQFRQAGREDRALEEEAEAEVLKVFLPPELPDEEIRALAENKVAETGADNFGKIMGAVMKEVAGRASGDRVQKIVKDLLTKK</sequence>
<dbReference type="InterPro" id="IPR019004">
    <property type="entry name" value="YqeY/Aim41"/>
</dbReference>
<gene>
    <name evidence="1" type="ORF">A3J48_04515</name>
</gene>
<proteinExistence type="predicted"/>
<dbReference type="InterPro" id="IPR003789">
    <property type="entry name" value="Asn/Gln_tRNA_amidoTrase-B-like"/>
</dbReference>
<dbReference type="AlphaFoldDB" id="A0A1F5P6F6"/>
<dbReference type="InterPro" id="IPR023168">
    <property type="entry name" value="GatB_Yqey_C_2"/>
</dbReference>
<dbReference type="PANTHER" id="PTHR28055">
    <property type="entry name" value="ALTERED INHERITANCE OF MITOCHONDRIA PROTEIN 41, MITOCHONDRIAL"/>
    <property type="match status" value="1"/>
</dbReference>
<dbReference type="Gene3D" id="1.10.1510.10">
    <property type="entry name" value="Uncharacterised protein YqeY/AIM41 PF09424, N-terminal domain"/>
    <property type="match status" value="1"/>
</dbReference>
<dbReference type="Pfam" id="PF09424">
    <property type="entry name" value="YqeY"/>
    <property type="match status" value="1"/>
</dbReference>
<dbReference type="EMBL" id="MFES01000025">
    <property type="protein sequence ID" value="OGE85557.1"/>
    <property type="molecule type" value="Genomic_DNA"/>
</dbReference>
<dbReference type="PANTHER" id="PTHR28055:SF1">
    <property type="entry name" value="ALTERED INHERITANCE OF MITOCHONDRIA PROTEIN 41, MITOCHONDRIAL"/>
    <property type="match status" value="1"/>
</dbReference>
<evidence type="ECO:0000313" key="1">
    <source>
        <dbReference type="EMBL" id="OGE85557.1"/>
    </source>
</evidence>
<dbReference type="STRING" id="1817832.A3J48_04515"/>
<dbReference type="Gene3D" id="1.10.10.410">
    <property type="match status" value="1"/>
</dbReference>